<gene>
    <name evidence="5" type="ORF">FHP25_07840</name>
</gene>
<dbReference type="PANTHER" id="PTHR10668:SF103">
    <property type="entry name" value="PYRIDINE NUCLEOTIDE-DISULFIDE OXIDOREDUCTASE DOMAIN-CONTAINING PROTEIN 2"/>
    <property type="match status" value="1"/>
</dbReference>
<protein>
    <recommendedName>
        <fullName evidence="3">Pyridine nucleotide-disulfide oxidoreductase domain-containing protein 2</fullName>
    </recommendedName>
</protein>
<dbReference type="Pfam" id="PF01593">
    <property type="entry name" value="Amino_oxidase"/>
    <property type="match status" value="1"/>
</dbReference>
<dbReference type="Gene3D" id="3.50.50.60">
    <property type="entry name" value="FAD/NAD(P)-binding domain"/>
    <property type="match status" value="2"/>
</dbReference>
<dbReference type="AlphaFoldDB" id="A0A5C8PR13"/>
<comment type="function">
    <text evidence="1">Probable oxidoreductase that may play a role as regulator of mitochondrial function.</text>
</comment>
<dbReference type="InterPro" id="IPR002937">
    <property type="entry name" value="Amino_oxidase"/>
</dbReference>
<evidence type="ECO:0000256" key="2">
    <source>
        <dbReference type="ARBA" id="ARBA00038825"/>
    </source>
</evidence>
<comment type="caution">
    <text evidence="5">The sequence shown here is derived from an EMBL/GenBank/DDBJ whole genome shotgun (WGS) entry which is preliminary data.</text>
</comment>
<comment type="subunit">
    <text evidence="2">Interacts with COX5B; this interaction may contribute to localize PYROXD2 to the inner face of the inner mitochondrial membrane.</text>
</comment>
<dbReference type="EMBL" id="VDUZ01000007">
    <property type="protein sequence ID" value="TXL78106.1"/>
    <property type="molecule type" value="Genomic_DNA"/>
</dbReference>
<evidence type="ECO:0000313" key="6">
    <source>
        <dbReference type="Proteomes" id="UP000321638"/>
    </source>
</evidence>
<dbReference type="Proteomes" id="UP000321638">
    <property type="component" value="Unassembled WGS sequence"/>
</dbReference>
<name>A0A5C8PR13_9HYPH</name>
<evidence type="ECO:0000259" key="4">
    <source>
        <dbReference type="Pfam" id="PF01593"/>
    </source>
</evidence>
<proteinExistence type="predicted"/>
<evidence type="ECO:0000256" key="1">
    <source>
        <dbReference type="ARBA" id="ARBA00037217"/>
    </source>
</evidence>
<keyword evidence="6" id="KW-1185">Reference proteome</keyword>
<accession>A0A5C8PR13</accession>
<dbReference type="GO" id="GO:0016491">
    <property type="term" value="F:oxidoreductase activity"/>
    <property type="evidence" value="ECO:0007669"/>
    <property type="project" value="InterPro"/>
</dbReference>
<dbReference type="RefSeq" id="WP_147846374.1">
    <property type="nucleotide sequence ID" value="NZ_VDUZ01000007.1"/>
</dbReference>
<organism evidence="5 6">
    <name type="scientific">Vineibacter terrae</name>
    <dbReference type="NCBI Taxonomy" id="2586908"/>
    <lineage>
        <taxon>Bacteria</taxon>
        <taxon>Pseudomonadati</taxon>
        <taxon>Pseudomonadota</taxon>
        <taxon>Alphaproteobacteria</taxon>
        <taxon>Hyphomicrobiales</taxon>
        <taxon>Vineibacter</taxon>
    </lineage>
</organism>
<evidence type="ECO:0000256" key="3">
    <source>
        <dbReference type="ARBA" id="ARBA00040298"/>
    </source>
</evidence>
<dbReference type="OrthoDB" id="9774675at2"/>
<dbReference type="PANTHER" id="PTHR10668">
    <property type="entry name" value="PHYTOENE DEHYDROGENASE"/>
    <property type="match status" value="1"/>
</dbReference>
<dbReference type="SUPFAM" id="SSF51905">
    <property type="entry name" value="FAD/NAD(P)-binding domain"/>
    <property type="match status" value="1"/>
</dbReference>
<feature type="domain" description="Amine oxidase" evidence="4">
    <location>
        <begin position="18"/>
        <end position="330"/>
    </location>
</feature>
<reference evidence="5 6" key="1">
    <citation type="submission" date="2019-06" db="EMBL/GenBank/DDBJ databases">
        <title>New taxonomy in bacterial strain CC-CFT640, isolated from vineyard.</title>
        <authorList>
            <person name="Lin S.-Y."/>
            <person name="Tsai C.-F."/>
            <person name="Young C.-C."/>
        </authorList>
    </citation>
    <scope>NUCLEOTIDE SEQUENCE [LARGE SCALE GENOMIC DNA]</scope>
    <source>
        <strain evidence="5 6">CC-CFT640</strain>
    </source>
</reference>
<sequence length="538" mass="58210">MMSTHAHDVVIIGAGHNGLVCAAYLAAAGLKVKVLEQRGVVGGAAVTEEFHPGFRNSVASYTVSLLQPRIIRDLELRRHGLEIVHRRLANFLPLPDGGYLKAGDGVTRGEIARFSPRDAERYDAYGAEIEAIADVLRALALQQPPNLVGSWRLGLAEAWRALATGNRLRRLTPPQRRTLLDLFTKSAGDYLDGWFEADAVKALFGFDSIVGTYASPYTPNTAYVLLHHVFGEVNGRKGAWGHAIGGMGAITQAMARSARERGVEIETDTAVREVIIERDRAVGVVLQDGRTVRARAVAGNVNPRLLFERLVPPEAVPADFLERMRRWRCGSGTFRMNVALSALPSFTCLPSTGVADHHTAGIIIAPSLAYMDRAYDDAKRDGWSREPIVEMLIPSTLDDSLAPKGAHVASLFCQHVQPQLSGGRSWDDHRDEVADLMVATVERHAPGFAASIVGRQILSPLDLERTFGLVGGDIFHGALSLDQIFSARPMLGYADYRSAVRGLYLCGSGTHPGGGVTGAPGHNAARVIIADSRRGFRA</sequence>
<dbReference type="InterPro" id="IPR036188">
    <property type="entry name" value="FAD/NAD-bd_sf"/>
</dbReference>
<evidence type="ECO:0000313" key="5">
    <source>
        <dbReference type="EMBL" id="TXL78106.1"/>
    </source>
</evidence>